<accession>A0A195F812</accession>
<protein>
    <submittedName>
        <fullName evidence="1">Uncharacterized protein</fullName>
    </submittedName>
</protein>
<dbReference type="AlphaFoldDB" id="A0A195F812"/>
<evidence type="ECO:0000313" key="2">
    <source>
        <dbReference type="Proteomes" id="UP000078541"/>
    </source>
</evidence>
<name>A0A195F812_9HYME</name>
<dbReference type="Proteomes" id="UP000078541">
    <property type="component" value="Unassembled WGS sequence"/>
</dbReference>
<sequence>MLTATMTALSSVTTVAAIRNRLNKKTTTCQRGGSWPNNDLDTNYSDGLETTLRRRDITIRCVRWHGSSSLNGVVLENKSGVTILRTIQIASAISRNVVIRFVAYRVEEITDGDYGPHRKFLRLSRLEPSYHTNI</sequence>
<keyword evidence="2" id="KW-1185">Reference proteome</keyword>
<reference evidence="1 2" key="1">
    <citation type="submission" date="2016-03" db="EMBL/GenBank/DDBJ databases">
        <title>Trachymyrmex septentrionalis WGS genome.</title>
        <authorList>
            <person name="Nygaard S."/>
            <person name="Hu H."/>
            <person name="Boomsma J."/>
            <person name="Zhang G."/>
        </authorList>
    </citation>
    <scope>NUCLEOTIDE SEQUENCE [LARGE SCALE GENOMIC DNA]</scope>
    <source>
        <strain evidence="1">Tsep2-gDNA-1</strain>
        <tissue evidence="1">Whole body</tissue>
    </source>
</reference>
<proteinExistence type="predicted"/>
<dbReference type="EMBL" id="KQ981744">
    <property type="protein sequence ID" value="KYN36327.1"/>
    <property type="molecule type" value="Genomic_DNA"/>
</dbReference>
<gene>
    <name evidence="1" type="ORF">ALC56_09287</name>
</gene>
<evidence type="ECO:0000313" key="1">
    <source>
        <dbReference type="EMBL" id="KYN36327.1"/>
    </source>
</evidence>
<organism evidence="1 2">
    <name type="scientific">Trachymyrmex septentrionalis</name>
    <dbReference type="NCBI Taxonomy" id="34720"/>
    <lineage>
        <taxon>Eukaryota</taxon>
        <taxon>Metazoa</taxon>
        <taxon>Ecdysozoa</taxon>
        <taxon>Arthropoda</taxon>
        <taxon>Hexapoda</taxon>
        <taxon>Insecta</taxon>
        <taxon>Pterygota</taxon>
        <taxon>Neoptera</taxon>
        <taxon>Endopterygota</taxon>
        <taxon>Hymenoptera</taxon>
        <taxon>Apocrita</taxon>
        <taxon>Aculeata</taxon>
        <taxon>Formicoidea</taxon>
        <taxon>Formicidae</taxon>
        <taxon>Myrmicinae</taxon>
        <taxon>Trachymyrmex</taxon>
    </lineage>
</organism>